<evidence type="ECO:0000256" key="1">
    <source>
        <dbReference type="SAM" id="Phobius"/>
    </source>
</evidence>
<accession>A0AAD4GHR6</accession>
<keyword evidence="1" id="KW-0812">Transmembrane</keyword>
<feature type="transmembrane region" description="Helical" evidence="1">
    <location>
        <begin position="6"/>
        <end position="30"/>
    </location>
</feature>
<reference evidence="3" key="1">
    <citation type="submission" date="2019-10" db="EMBL/GenBank/DDBJ databases">
        <authorList>
            <consortium name="DOE Joint Genome Institute"/>
            <person name="Kuo A."/>
            <person name="Miyauchi S."/>
            <person name="Kiss E."/>
            <person name="Drula E."/>
            <person name="Kohler A."/>
            <person name="Sanchez-Garcia M."/>
            <person name="Andreopoulos B."/>
            <person name="Barry K.W."/>
            <person name="Bonito G."/>
            <person name="Buee M."/>
            <person name="Carver A."/>
            <person name="Chen C."/>
            <person name="Cichocki N."/>
            <person name="Clum A."/>
            <person name="Culley D."/>
            <person name="Crous P.W."/>
            <person name="Fauchery L."/>
            <person name="Girlanda M."/>
            <person name="Hayes R."/>
            <person name="Keri Z."/>
            <person name="LaButti K."/>
            <person name="Lipzen A."/>
            <person name="Lombard V."/>
            <person name="Magnuson J."/>
            <person name="Maillard F."/>
            <person name="Morin E."/>
            <person name="Murat C."/>
            <person name="Nolan M."/>
            <person name="Ohm R."/>
            <person name="Pangilinan J."/>
            <person name="Pereira M."/>
            <person name="Perotto S."/>
            <person name="Peter M."/>
            <person name="Riley R."/>
            <person name="Sitrit Y."/>
            <person name="Stielow B."/>
            <person name="Szollosi G."/>
            <person name="Zifcakova L."/>
            <person name="Stursova M."/>
            <person name="Spatafora J.W."/>
            <person name="Tedersoo L."/>
            <person name="Vaario L.-M."/>
            <person name="Yamada A."/>
            <person name="Yan M."/>
            <person name="Wang P."/>
            <person name="Xu J."/>
            <person name="Bruns T."/>
            <person name="Baldrian P."/>
            <person name="Vilgalys R."/>
            <person name="Henrissat B."/>
            <person name="Grigoriev I.V."/>
            <person name="Hibbett D."/>
            <person name="Nagy L.G."/>
            <person name="Martin F.M."/>
        </authorList>
    </citation>
    <scope>NUCLEOTIDE SEQUENCE</scope>
    <source>
        <strain evidence="3">BED1</strain>
    </source>
</reference>
<keyword evidence="1" id="KW-1133">Transmembrane helix</keyword>
<dbReference type="Proteomes" id="UP001194468">
    <property type="component" value="Unassembled WGS sequence"/>
</dbReference>
<feature type="domain" description="DUF6533" evidence="2">
    <location>
        <begin position="15"/>
        <end position="60"/>
    </location>
</feature>
<gene>
    <name evidence="3" type="ORF">L210DRAFT_3160018</name>
</gene>
<evidence type="ECO:0000259" key="2">
    <source>
        <dbReference type="Pfam" id="PF20151"/>
    </source>
</evidence>
<feature type="transmembrane region" description="Helical" evidence="1">
    <location>
        <begin position="159"/>
        <end position="183"/>
    </location>
</feature>
<dbReference type="Pfam" id="PF20151">
    <property type="entry name" value="DUF6533"/>
    <property type="match status" value="1"/>
</dbReference>
<reference evidence="3" key="2">
    <citation type="journal article" date="2020" name="Nat. Commun.">
        <title>Large-scale genome sequencing of mycorrhizal fungi provides insights into the early evolution of symbiotic traits.</title>
        <authorList>
            <person name="Miyauchi S."/>
            <person name="Kiss E."/>
            <person name="Kuo A."/>
            <person name="Drula E."/>
            <person name="Kohler A."/>
            <person name="Sanchez-Garcia M."/>
            <person name="Morin E."/>
            <person name="Andreopoulos B."/>
            <person name="Barry K.W."/>
            <person name="Bonito G."/>
            <person name="Buee M."/>
            <person name="Carver A."/>
            <person name="Chen C."/>
            <person name="Cichocki N."/>
            <person name="Clum A."/>
            <person name="Culley D."/>
            <person name="Crous P.W."/>
            <person name="Fauchery L."/>
            <person name="Girlanda M."/>
            <person name="Hayes R.D."/>
            <person name="Keri Z."/>
            <person name="LaButti K."/>
            <person name="Lipzen A."/>
            <person name="Lombard V."/>
            <person name="Magnuson J."/>
            <person name="Maillard F."/>
            <person name="Murat C."/>
            <person name="Nolan M."/>
            <person name="Ohm R.A."/>
            <person name="Pangilinan J."/>
            <person name="Pereira M.F."/>
            <person name="Perotto S."/>
            <person name="Peter M."/>
            <person name="Pfister S."/>
            <person name="Riley R."/>
            <person name="Sitrit Y."/>
            <person name="Stielow J.B."/>
            <person name="Szollosi G."/>
            <person name="Zifcakova L."/>
            <person name="Stursova M."/>
            <person name="Spatafora J.W."/>
            <person name="Tedersoo L."/>
            <person name="Vaario L.M."/>
            <person name="Yamada A."/>
            <person name="Yan M."/>
            <person name="Wang P."/>
            <person name="Xu J."/>
            <person name="Bruns T."/>
            <person name="Baldrian P."/>
            <person name="Vilgalys R."/>
            <person name="Dunand C."/>
            <person name="Henrissat B."/>
            <person name="Grigoriev I.V."/>
            <person name="Hibbett D."/>
            <person name="Nagy L.G."/>
            <person name="Martin F.M."/>
        </authorList>
    </citation>
    <scope>NUCLEOTIDE SEQUENCE</scope>
    <source>
        <strain evidence="3">BED1</strain>
    </source>
</reference>
<feature type="transmembrane region" description="Helical" evidence="1">
    <location>
        <begin position="51"/>
        <end position="69"/>
    </location>
</feature>
<feature type="transmembrane region" description="Helical" evidence="1">
    <location>
        <begin position="117"/>
        <end position="139"/>
    </location>
</feature>
<name>A0AAD4GHR6_BOLED</name>
<protein>
    <recommendedName>
        <fullName evidence="2">DUF6533 domain-containing protein</fullName>
    </recommendedName>
</protein>
<dbReference type="AlphaFoldDB" id="A0AAD4GHR6"/>
<evidence type="ECO:0000313" key="4">
    <source>
        <dbReference type="Proteomes" id="UP001194468"/>
    </source>
</evidence>
<keyword evidence="1" id="KW-0472">Membrane</keyword>
<evidence type="ECO:0000313" key="3">
    <source>
        <dbReference type="EMBL" id="KAF8443134.1"/>
    </source>
</evidence>
<organism evidence="3 4">
    <name type="scientific">Boletus edulis BED1</name>
    <dbReference type="NCBI Taxonomy" id="1328754"/>
    <lineage>
        <taxon>Eukaryota</taxon>
        <taxon>Fungi</taxon>
        <taxon>Dikarya</taxon>
        <taxon>Basidiomycota</taxon>
        <taxon>Agaricomycotina</taxon>
        <taxon>Agaricomycetes</taxon>
        <taxon>Agaricomycetidae</taxon>
        <taxon>Boletales</taxon>
        <taxon>Boletineae</taxon>
        <taxon>Boletaceae</taxon>
        <taxon>Boletoideae</taxon>
        <taxon>Boletus</taxon>
    </lineage>
</organism>
<dbReference type="InterPro" id="IPR045340">
    <property type="entry name" value="DUF6533"/>
</dbReference>
<feature type="transmembrane region" description="Helical" evidence="1">
    <location>
        <begin position="89"/>
        <end position="110"/>
    </location>
</feature>
<proteinExistence type="predicted"/>
<keyword evidence="4" id="KW-1185">Reference proteome</keyword>
<dbReference type="EMBL" id="WHUW01000008">
    <property type="protein sequence ID" value="KAF8443134.1"/>
    <property type="molecule type" value="Genomic_DNA"/>
</dbReference>
<sequence>MSVAEVESYLQISECAIIAAAALLAFDYYLTFGKEVEWIYGTRWTASRIHFVSLRYLPFVAIAMAIPASRVQPPSEADYCDSLGLATNVVYYLCIVLAEAMLIVRTYVFWKCNRRILIGMVSFGSMCMVAAIVVSQTISSQTINPVYKSLNCPGSDSSSATAIAYLCLILYEIGMLGLNWIAFRRMKRHNSPGPLITTLYRDGVMYVAAILAFSVLNAVVSLATPPSNGHAQYSCLTHFL</sequence>
<feature type="transmembrane region" description="Helical" evidence="1">
    <location>
        <begin position="204"/>
        <end position="224"/>
    </location>
</feature>
<comment type="caution">
    <text evidence="3">The sequence shown here is derived from an EMBL/GenBank/DDBJ whole genome shotgun (WGS) entry which is preliminary data.</text>
</comment>